<dbReference type="Proteomes" id="UP000231962">
    <property type="component" value="Unassembled WGS sequence"/>
</dbReference>
<proteinExistence type="predicted"/>
<evidence type="ECO:0000313" key="1">
    <source>
        <dbReference type="EMBL" id="PJZ69386.1"/>
    </source>
</evidence>
<dbReference type="Proteomes" id="UP000231990">
    <property type="component" value="Unassembled WGS sequence"/>
</dbReference>
<dbReference type="EMBL" id="NPDY01000010">
    <property type="protein sequence ID" value="PJZ69386.1"/>
    <property type="molecule type" value="Genomic_DNA"/>
</dbReference>
<dbReference type="EMBL" id="NPDZ01000009">
    <property type="protein sequence ID" value="PJZ72521.1"/>
    <property type="molecule type" value="Genomic_DNA"/>
</dbReference>
<keyword evidence="3" id="KW-1185">Reference proteome</keyword>
<name>A0A2M9ZKJ9_9LEPT</name>
<dbReference type="AlphaFoldDB" id="A0A2M9ZKJ9"/>
<sequence>MFLRTLSILALISAFFYCSSGGNRVEVQEQKSVVQESDHTAEDQFVKATEGFLDSSTYQVVVSSLESNEGDALELARKRALNLFIAERGDLFKPNDRKHLKEIVENKGKIVKTSKPIHGKTYYLFHVVETDLKTQIKR</sequence>
<evidence type="ECO:0000313" key="4">
    <source>
        <dbReference type="Proteomes" id="UP000231990"/>
    </source>
</evidence>
<dbReference type="NCBIfam" id="NF033168">
    <property type="entry name" value="lipo_LIC10766"/>
    <property type="match status" value="1"/>
</dbReference>
<reference evidence="3 4" key="1">
    <citation type="submission" date="2017-07" db="EMBL/GenBank/DDBJ databases">
        <title>Leptospira spp. isolated from tropical soils.</title>
        <authorList>
            <person name="Thibeaux R."/>
            <person name="Iraola G."/>
            <person name="Ferres I."/>
            <person name="Bierque E."/>
            <person name="Girault D."/>
            <person name="Soupe-Gilbert M.-E."/>
            <person name="Picardeau M."/>
            <person name="Goarant C."/>
        </authorList>
    </citation>
    <scope>NUCLEOTIDE SEQUENCE [LARGE SCALE GENOMIC DNA]</scope>
    <source>
        <strain evidence="2 4">FH1-B-B1</strain>
        <strain evidence="1 3">FH1-B-C1</strain>
    </source>
</reference>
<evidence type="ECO:0000313" key="2">
    <source>
        <dbReference type="EMBL" id="PJZ72521.1"/>
    </source>
</evidence>
<keyword evidence="2" id="KW-0449">Lipoprotein</keyword>
<gene>
    <name evidence="1" type="ORF">CH360_11590</name>
    <name evidence="2" type="ORF">CH373_14025</name>
</gene>
<evidence type="ECO:0000313" key="3">
    <source>
        <dbReference type="Proteomes" id="UP000231962"/>
    </source>
</evidence>
<comment type="caution">
    <text evidence="2">The sequence shown here is derived from an EMBL/GenBank/DDBJ whole genome shotgun (WGS) entry which is preliminary data.</text>
</comment>
<organism evidence="2 4">
    <name type="scientific">Leptospira perolatii</name>
    <dbReference type="NCBI Taxonomy" id="2023191"/>
    <lineage>
        <taxon>Bacteria</taxon>
        <taxon>Pseudomonadati</taxon>
        <taxon>Spirochaetota</taxon>
        <taxon>Spirochaetia</taxon>
        <taxon>Leptospirales</taxon>
        <taxon>Leptospiraceae</taxon>
        <taxon>Leptospira</taxon>
    </lineage>
</organism>
<accession>A0A2M9ZKJ9</accession>
<protein>
    <submittedName>
        <fullName evidence="2">Lipoprotein</fullName>
    </submittedName>
</protein>
<dbReference type="OrthoDB" id="341999at2"/>
<dbReference type="RefSeq" id="WP_100714200.1">
    <property type="nucleotide sequence ID" value="NZ_NPDY01000010.1"/>
</dbReference>